<dbReference type="Pfam" id="PF18726">
    <property type="entry name" value="HEPN_SAV_6107"/>
    <property type="match status" value="1"/>
</dbReference>
<protein>
    <recommendedName>
        <fullName evidence="2">SAV-6107-like HEPN domain-containing protein</fullName>
    </recommendedName>
</protein>
<accession>A0A1I6RT20</accession>
<gene>
    <name evidence="3" type="ORF">SAMN05660874_02599</name>
</gene>
<proteinExistence type="predicted"/>
<dbReference type="AlphaFoldDB" id="A0A1I6RT20"/>
<dbReference type="STRING" id="95161.SAMN05660874_02599"/>
<sequence length="156" mass="16779">MSHPTDLSIPSPRHSAENRRSAEDGPTPEADTPAGALSLLLHARTCLHEAENAQRPGERFIAAHLAALRAATAVVVARATCREGKRPASVWQLLTAAAPELREWAAYFAAHTNRRAAAEAGIPTTTDAHADELLDNSREFLGIVGRSLLGATRERY</sequence>
<evidence type="ECO:0000313" key="3">
    <source>
        <dbReference type="EMBL" id="SFS67608.1"/>
    </source>
</evidence>
<reference evidence="4" key="1">
    <citation type="submission" date="2016-10" db="EMBL/GenBank/DDBJ databases">
        <authorList>
            <person name="Varghese N."/>
            <person name="Submissions S."/>
        </authorList>
    </citation>
    <scope>NUCLEOTIDE SEQUENCE [LARGE SCALE GENOMIC DNA]</scope>
    <source>
        <strain evidence="4">DSM 44771</strain>
    </source>
</reference>
<name>A0A1I6RT20_9PSEU</name>
<dbReference type="OrthoDB" id="3692174at2"/>
<dbReference type="Proteomes" id="UP000198852">
    <property type="component" value="Unassembled WGS sequence"/>
</dbReference>
<dbReference type="InterPro" id="IPR040891">
    <property type="entry name" value="HEPN_SAV_6107"/>
</dbReference>
<feature type="domain" description="SAV-6107-like HEPN" evidence="2">
    <location>
        <begin position="50"/>
        <end position="144"/>
    </location>
</feature>
<organism evidence="3 4">
    <name type="scientific">Saccharopolyspora flava</name>
    <dbReference type="NCBI Taxonomy" id="95161"/>
    <lineage>
        <taxon>Bacteria</taxon>
        <taxon>Bacillati</taxon>
        <taxon>Actinomycetota</taxon>
        <taxon>Actinomycetes</taxon>
        <taxon>Pseudonocardiales</taxon>
        <taxon>Pseudonocardiaceae</taxon>
        <taxon>Saccharopolyspora</taxon>
    </lineage>
</organism>
<feature type="compositionally biased region" description="Basic and acidic residues" evidence="1">
    <location>
        <begin position="14"/>
        <end position="23"/>
    </location>
</feature>
<evidence type="ECO:0000259" key="2">
    <source>
        <dbReference type="Pfam" id="PF18726"/>
    </source>
</evidence>
<dbReference type="RefSeq" id="WP_093416680.1">
    <property type="nucleotide sequence ID" value="NZ_FOZX01000003.1"/>
</dbReference>
<keyword evidence="4" id="KW-1185">Reference proteome</keyword>
<evidence type="ECO:0000313" key="4">
    <source>
        <dbReference type="Proteomes" id="UP000198852"/>
    </source>
</evidence>
<feature type="region of interest" description="Disordered" evidence="1">
    <location>
        <begin position="1"/>
        <end position="33"/>
    </location>
</feature>
<dbReference type="EMBL" id="FOZX01000003">
    <property type="protein sequence ID" value="SFS67608.1"/>
    <property type="molecule type" value="Genomic_DNA"/>
</dbReference>
<evidence type="ECO:0000256" key="1">
    <source>
        <dbReference type="SAM" id="MobiDB-lite"/>
    </source>
</evidence>